<proteinExistence type="inferred from homology"/>
<dbReference type="Pfam" id="PF20143">
    <property type="entry name" value="NAD_kinase_C"/>
    <property type="match status" value="1"/>
</dbReference>
<sequence length="282" mass="30769">MSRPVEKVLVVTKPETPAAHSLCAELVEFLSEKNVKTVVCENRKGRDGYPFERDGSFQLVIVLGGDGTLIGVARRMHRLGIPLLGINLGRVGFLTHHSPDDWRPGLADILAGNYAVASRMALDFRVLRSGRYVHSGTVINDLVMGRGSLARLVRLSVLYEGSEVAQLRSDGLIVSTPFGSTAYCVSAGGPLVHPDLSAYCITAICPFLNRFSPLVLPTEHRLAIRVEEGGDVKLTEDGQKGFSLCTGDVVEIVRSRDGFLMVSEPATRYFDKLKNKGFIAER</sequence>
<feature type="binding site" evidence="6">
    <location>
        <position position="239"/>
    </location>
    <ligand>
        <name>NAD(+)</name>
        <dbReference type="ChEBI" id="CHEBI:57540"/>
    </ligand>
</feature>
<evidence type="ECO:0000256" key="1">
    <source>
        <dbReference type="ARBA" id="ARBA00022679"/>
    </source>
</evidence>
<comment type="catalytic activity">
    <reaction evidence="5 6">
        <text>NAD(+) + ATP = ADP + NADP(+) + H(+)</text>
        <dbReference type="Rhea" id="RHEA:18629"/>
        <dbReference type="ChEBI" id="CHEBI:15378"/>
        <dbReference type="ChEBI" id="CHEBI:30616"/>
        <dbReference type="ChEBI" id="CHEBI:57540"/>
        <dbReference type="ChEBI" id="CHEBI:58349"/>
        <dbReference type="ChEBI" id="CHEBI:456216"/>
        <dbReference type="EC" id="2.7.1.23"/>
    </reaction>
</comment>
<comment type="caution">
    <text evidence="6">Lacks conserved residue(s) required for the propagation of feature annotation.</text>
</comment>
<feature type="binding site" evidence="6">
    <location>
        <position position="168"/>
    </location>
    <ligand>
        <name>NAD(+)</name>
        <dbReference type="ChEBI" id="CHEBI:57540"/>
    </ligand>
</feature>
<dbReference type="Proteomes" id="UP000438699">
    <property type="component" value="Unassembled WGS sequence"/>
</dbReference>
<feature type="binding site" evidence="6">
    <location>
        <begin position="140"/>
        <end position="141"/>
    </location>
    <ligand>
        <name>NAD(+)</name>
        <dbReference type="ChEBI" id="CHEBI:57540"/>
    </ligand>
</feature>
<name>A0A6N6MZL0_9BACT</name>
<dbReference type="Pfam" id="PF01513">
    <property type="entry name" value="NAD_kinase"/>
    <property type="match status" value="1"/>
</dbReference>
<keyword evidence="1 6" id="KW-0808">Transferase</keyword>
<dbReference type="InterPro" id="IPR002504">
    <property type="entry name" value="NADK"/>
</dbReference>
<dbReference type="GO" id="GO:0051287">
    <property type="term" value="F:NAD binding"/>
    <property type="evidence" value="ECO:0007669"/>
    <property type="project" value="UniProtKB-ARBA"/>
</dbReference>
<keyword evidence="8" id="KW-1185">Reference proteome</keyword>
<dbReference type="GO" id="GO:0005737">
    <property type="term" value="C:cytoplasm"/>
    <property type="evidence" value="ECO:0007669"/>
    <property type="project" value="UniProtKB-SubCell"/>
</dbReference>
<dbReference type="Gene3D" id="2.60.200.30">
    <property type="entry name" value="Probable inorganic polyphosphate/atp-NAD kinase, domain 2"/>
    <property type="match status" value="1"/>
</dbReference>
<keyword evidence="2 6" id="KW-0418">Kinase</keyword>
<dbReference type="Gene3D" id="3.40.50.10330">
    <property type="entry name" value="Probable inorganic polyphosphate/atp-NAD kinase, domain 1"/>
    <property type="match status" value="1"/>
</dbReference>
<dbReference type="GO" id="GO:0003951">
    <property type="term" value="F:NAD+ kinase activity"/>
    <property type="evidence" value="ECO:0007669"/>
    <property type="project" value="UniProtKB-UniRule"/>
</dbReference>
<dbReference type="GO" id="GO:0046872">
    <property type="term" value="F:metal ion binding"/>
    <property type="evidence" value="ECO:0007669"/>
    <property type="project" value="UniProtKB-UniRule"/>
</dbReference>
<evidence type="ECO:0000256" key="2">
    <source>
        <dbReference type="ARBA" id="ARBA00022777"/>
    </source>
</evidence>
<comment type="cofactor">
    <cofactor evidence="6">
        <name>a divalent metal cation</name>
        <dbReference type="ChEBI" id="CHEBI:60240"/>
    </cofactor>
</comment>
<gene>
    <name evidence="6" type="primary">nadK</name>
    <name evidence="7" type="ORF">F8A88_13465</name>
</gene>
<comment type="similarity">
    <text evidence="6">Belongs to the NAD kinase family.</text>
</comment>
<protein>
    <recommendedName>
        <fullName evidence="6">NAD kinase</fullName>
        <ecNumber evidence="6">2.7.1.23</ecNumber>
    </recommendedName>
    <alternativeName>
        <fullName evidence="6">ATP-dependent NAD kinase</fullName>
    </alternativeName>
</protein>
<comment type="subcellular location">
    <subcellularLocation>
        <location evidence="6">Cytoplasm</location>
    </subcellularLocation>
</comment>
<keyword evidence="6" id="KW-0547">Nucleotide-binding</keyword>
<dbReference type="InterPro" id="IPR016064">
    <property type="entry name" value="NAD/diacylglycerol_kinase_sf"/>
</dbReference>
<dbReference type="OrthoDB" id="9774737at2"/>
<dbReference type="EMBL" id="WAIE01000007">
    <property type="protein sequence ID" value="KAB1440257.1"/>
    <property type="molecule type" value="Genomic_DNA"/>
</dbReference>
<keyword evidence="4 6" id="KW-0520">NAD</keyword>
<dbReference type="PANTHER" id="PTHR20275:SF0">
    <property type="entry name" value="NAD KINASE"/>
    <property type="match status" value="1"/>
</dbReference>
<evidence type="ECO:0000256" key="5">
    <source>
        <dbReference type="ARBA" id="ARBA00047925"/>
    </source>
</evidence>
<feature type="binding site" evidence="6">
    <location>
        <begin position="66"/>
        <end position="67"/>
    </location>
    <ligand>
        <name>NAD(+)</name>
        <dbReference type="ChEBI" id="CHEBI:57540"/>
    </ligand>
</feature>
<dbReference type="EC" id="2.7.1.23" evidence="6"/>
<dbReference type="RefSeq" id="WP_151151698.1">
    <property type="nucleotide sequence ID" value="NZ_WAIE01000007.1"/>
</dbReference>
<dbReference type="CDD" id="cd01653">
    <property type="entry name" value="GATase1"/>
    <property type="match status" value="1"/>
</dbReference>
<dbReference type="SUPFAM" id="SSF111331">
    <property type="entry name" value="NAD kinase/diacylglycerol kinase-like"/>
    <property type="match status" value="1"/>
</dbReference>
<accession>A0A6N6MZL0</accession>
<dbReference type="GO" id="GO:0005524">
    <property type="term" value="F:ATP binding"/>
    <property type="evidence" value="ECO:0007669"/>
    <property type="project" value="UniProtKB-KW"/>
</dbReference>
<feature type="binding site" evidence="6">
    <location>
        <position position="151"/>
    </location>
    <ligand>
        <name>NAD(+)</name>
        <dbReference type="ChEBI" id="CHEBI:57540"/>
    </ligand>
</feature>
<evidence type="ECO:0000256" key="3">
    <source>
        <dbReference type="ARBA" id="ARBA00022857"/>
    </source>
</evidence>
<dbReference type="GO" id="GO:0019674">
    <property type="term" value="P:NAD+ metabolic process"/>
    <property type="evidence" value="ECO:0007669"/>
    <property type="project" value="InterPro"/>
</dbReference>
<feature type="binding site" evidence="6">
    <location>
        <begin position="181"/>
        <end position="186"/>
    </location>
    <ligand>
        <name>NAD(+)</name>
        <dbReference type="ChEBI" id="CHEBI:57540"/>
    </ligand>
</feature>
<dbReference type="HAMAP" id="MF_00361">
    <property type="entry name" value="NAD_kinase"/>
    <property type="match status" value="1"/>
</dbReference>
<feature type="binding site" evidence="6">
    <location>
        <position position="170"/>
    </location>
    <ligand>
        <name>NAD(+)</name>
        <dbReference type="ChEBI" id="CHEBI:57540"/>
    </ligand>
</feature>
<dbReference type="AlphaFoldDB" id="A0A6N6MZL0"/>
<evidence type="ECO:0000313" key="8">
    <source>
        <dbReference type="Proteomes" id="UP000438699"/>
    </source>
</evidence>
<reference evidence="7 8" key="1">
    <citation type="journal article" date="2017" name="Int. J. Syst. Evol. Microbiol.">
        <title>Desulfovibrio senegalensis sp. nov., a mesophilic sulfate reducer isolated from marine sediment.</title>
        <authorList>
            <person name="Thioye A."/>
            <person name="Gam Z.B.A."/>
            <person name="Mbengue M."/>
            <person name="Cayol J.L."/>
            <person name="Joseph-Bartoli M."/>
            <person name="Toure-Kane C."/>
            <person name="Labat M."/>
        </authorList>
    </citation>
    <scope>NUCLEOTIDE SEQUENCE [LARGE SCALE GENOMIC DNA]</scope>
    <source>
        <strain evidence="7 8">DSM 101509</strain>
    </source>
</reference>
<keyword evidence="6" id="KW-0963">Cytoplasm</keyword>
<evidence type="ECO:0000256" key="4">
    <source>
        <dbReference type="ARBA" id="ARBA00023027"/>
    </source>
</evidence>
<dbReference type="InterPro" id="IPR017438">
    <property type="entry name" value="ATP-NAD_kinase_N"/>
</dbReference>
<feature type="active site" description="Proton acceptor" evidence="6">
    <location>
        <position position="66"/>
    </location>
</feature>
<dbReference type="InterPro" id="IPR017437">
    <property type="entry name" value="ATP-NAD_kinase_PpnK-typ_C"/>
</dbReference>
<comment type="caution">
    <text evidence="7">The sequence shown here is derived from an EMBL/GenBank/DDBJ whole genome shotgun (WGS) entry which is preliminary data.</text>
</comment>
<dbReference type="PANTHER" id="PTHR20275">
    <property type="entry name" value="NAD KINASE"/>
    <property type="match status" value="1"/>
</dbReference>
<keyword evidence="3 6" id="KW-0521">NADP</keyword>
<organism evidence="7 8">
    <name type="scientific">Pseudodesulfovibrio senegalensis</name>
    <dbReference type="NCBI Taxonomy" id="1721087"/>
    <lineage>
        <taxon>Bacteria</taxon>
        <taxon>Pseudomonadati</taxon>
        <taxon>Thermodesulfobacteriota</taxon>
        <taxon>Desulfovibrionia</taxon>
        <taxon>Desulfovibrionales</taxon>
        <taxon>Desulfovibrionaceae</taxon>
    </lineage>
</organism>
<dbReference type="GO" id="GO:0006741">
    <property type="term" value="P:NADP+ biosynthetic process"/>
    <property type="evidence" value="ECO:0007669"/>
    <property type="project" value="UniProtKB-UniRule"/>
</dbReference>
<comment type="function">
    <text evidence="6">Involved in the regulation of the intracellular balance of NAD and NADP, and is a key enzyme in the biosynthesis of NADP. Catalyzes specifically the phosphorylation on 2'-hydroxyl of the adenosine moiety of NAD to yield NADP.</text>
</comment>
<evidence type="ECO:0000313" key="7">
    <source>
        <dbReference type="EMBL" id="KAB1440257.1"/>
    </source>
</evidence>
<keyword evidence="6" id="KW-0067">ATP-binding</keyword>
<evidence type="ECO:0000256" key="6">
    <source>
        <dbReference type="HAMAP-Rule" id="MF_00361"/>
    </source>
</evidence>